<dbReference type="PANTHER" id="PTHR30136:SF24">
    <property type="entry name" value="HTH-TYPE TRANSCRIPTIONAL REPRESSOR ALLR"/>
    <property type="match status" value="1"/>
</dbReference>
<evidence type="ECO:0000256" key="1">
    <source>
        <dbReference type="ARBA" id="ARBA00023015"/>
    </source>
</evidence>
<organism evidence="6 7">
    <name type="scientific">Pseudonocardia zijingensis</name>
    <dbReference type="NCBI Taxonomy" id="153376"/>
    <lineage>
        <taxon>Bacteria</taxon>
        <taxon>Bacillati</taxon>
        <taxon>Actinomycetota</taxon>
        <taxon>Actinomycetes</taxon>
        <taxon>Pseudonocardiales</taxon>
        <taxon>Pseudonocardiaceae</taxon>
        <taxon>Pseudonocardia</taxon>
    </lineage>
</organism>
<dbReference type="InterPro" id="IPR050707">
    <property type="entry name" value="HTH_MetabolicPath_Reg"/>
</dbReference>
<dbReference type="PANTHER" id="PTHR30136">
    <property type="entry name" value="HELIX-TURN-HELIX TRANSCRIPTIONAL REGULATOR, ICLR FAMILY"/>
    <property type="match status" value="1"/>
</dbReference>
<evidence type="ECO:0000256" key="3">
    <source>
        <dbReference type="ARBA" id="ARBA00023163"/>
    </source>
</evidence>
<dbReference type="InterPro" id="IPR005471">
    <property type="entry name" value="Tscrpt_reg_IclR_N"/>
</dbReference>
<dbReference type="InterPro" id="IPR014757">
    <property type="entry name" value="Tscrpt_reg_IclR_C"/>
</dbReference>
<dbReference type="Gene3D" id="1.10.10.10">
    <property type="entry name" value="Winged helix-like DNA-binding domain superfamily/Winged helix DNA-binding domain"/>
    <property type="match status" value="1"/>
</dbReference>
<keyword evidence="2" id="KW-0238">DNA-binding</keyword>
<dbReference type="PROSITE" id="PS51077">
    <property type="entry name" value="HTH_ICLR"/>
    <property type="match status" value="1"/>
</dbReference>
<dbReference type="Gene3D" id="3.30.450.40">
    <property type="match status" value="1"/>
</dbReference>
<protein>
    <submittedName>
        <fullName evidence="6">IclR family transcriptional regulator</fullName>
    </submittedName>
</protein>
<dbReference type="EMBL" id="BAAAHP010000184">
    <property type="protein sequence ID" value="GAA0897540.1"/>
    <property type="molecule type" value="Genomic_DNA"/>
</dbReference>
<keyword evidence="7" id="KW-1185">Reference proteome</keyword>
<keyword evidence="1" id="KW-0805">Transcription regulation</keyword>
<evidence type="ECO:0000313" key="6">
    <source>
        <dbReference type="EMBL" id="GAA0897540.1"/>
    </source>
</evidence>
<evidence type="ECO:0000259" key="4">
    <source>
        <dbReference type="PROSITE" id="PS51077"/>
    </source>
</evidence>
<accession>A0ABP3YQ88</accession>
<comment type="caution">
    <text evidence="6">The sequence shown here is derived from an EMBL/GenBank/DDBJ whole genome shotgun (WGS) entry which is preliminary data.</text>
</comment>
<dbReference type="Pfam" id="PF09339">
    <property type="entry name" value="HTH_IclR"/>
    <property type="match status" value="1"/>
</dbReference>
<name>A0ABP3YQ88_9PSEU</name>
<feature type="domain" description="IclR-ED" evidence="5">
    <location>
        <begin position="75"/>
        <end position="258"/>
    </location>
</feature>
<evidence type="ECO:0000259" key="5">
    <source>
        <dbReference type="PROSITE" id="PS51078"/>
    </source>
</evidence>
<dbReference type="SMART" id="SM00346">
    <property type="entry name" value="HTH_ICLR"/>
    <property type="match status" value="1"/>
</dbReference>
<dbReference type="InterPro" id="IPR036390">
    <property type="entry name" value="WH_DNA-bd_sf"/>
</dbReference>
<evidence type="ECO:0000256" key="2">
    <source>
        <dbReference type="ARBA" id="ARBA00023125"/>
    </source>
</evidence>
<keyword evidence="3" id="KW-0804">Transcription</keyword>
<dbReference type="SUPFAM" id="SSF46785">
    <property type="entry name" value="Winged helix' DNA-binding domain"/>
    <property type="match status" value="1"/>
</dbReference>
<dbReference type="RefSeq" id="WP_343944846.1">
    <property type="nucleotide sequence ID" value="NZ_BAAAHP010000184.1"/>
</dbReference>
<dbReference type="Proteomes" id="UP001499967">
    <property type="component" value="Unassembled WGS sequence"/>
</dbReference>
<dbReference type="InterPro" id="IPR029016">
    <property type="entry name" value="GAF-like_dom_sf"/>
</dbReference>
<reference evidence="7" key="1">
    <citation type="journal article" date="2019" name="Int. J. Syst. Evol. Microbiol.">
        <title>The Global Catalogue of Microorganisms (GCM) 10K type strain sequencing project: providing services to taxonomists for standard genome sequencing and annotation.</title>
        <authorList>
            <consortium name="The Broad Institute Genomics Platform"/>
            <consortium name="The Broad Institute Genome Sequencing Center for Infectious Disease"/>
            <person name="Wu L."/>
            <person name="Ma J."/>
        </authorList>
    </citation>
    <scope>NUCLEOTIDE SEQUENCE [LARGE SCALE GENOMIC DNA]</scope>
    <source>
        <strain evidence="7">JCM 11117</strain>
    </source>
</reference>
<proteinExistence type="predicted"/>
<dbReference type="PROSITE" id="PS51078">
    <property type="entry name" value="ICLR_ED"/>
    <property type="match status" value="1"/>
</dbReference>
<dbReference type="Pfam" id="PF01614">
    <property type="entry name" value="IclR_C"/>
    <property type="match status" value="1"/>
</dbReference>
<feature type="domain" description="HTH iclR-type" evidence="4">
    <location>
        <begin position="14"/>
        <end position="74"/>
    </location>
</feature>
<dbReference type="InterPro" id="IPR036388">
    <property type="entry name" value="WH-like_DNA-bd_sf"/>
</dbReference>
<evidence type="ECO:0000313" key="7">
    <source>
        <dbReference type="Proteomes" id="UP001499967"/>
    </source>
</evidence>
<sequence>MSMSRPEPADADVLLTLQRGMRVFEHLVQSGPQTAKQLASALDLRLGSCYHVLRTLVADGYAERDAEGRYRIGARTFALGRHLQQHNAVAPELSVILTRLHNASGETSYIAQWRDGTVVLSQFLTGNHPIRVGNLEIGYCGDMHARASCKAVLAFLPAEQVDTIFAGLTLRRLTPHTITGHDELVGELAAIRRQGYAIDREEFAVDVCCVAAPFFGADGAPRGSFTVSAPNERFARERDRLLHRVREAAEMATSLLRSGRLVVPESTHEGKAIVR</sequence>
<gene>
    <name evidence="6" type="ORF">GCM10009559_58350</name>
</gene>
<dbReference type="SUPFAM" id="SSF55781">
    <property type="entry name" value="GAF domain-like"/>
    <property type="match status" value="1"/>
</dbReference>